<dbReference type="GO" id="GO:0005882">
    <property type="term" value="C:intermediate filament"/>
    <property type="evidence" value="ECO:0007669"/>
    <property type="project" value="UniProtKB-KW"/>
</dbReference>
<evidence type="ECO:0000313" key="6">
    <source>
        <dbReference type="EMBL" id="KAJ3601070.1"/>
    </source>
</evidence>
<dbReference type="InterPro" id="IPR002957">
    <property type="entry name" value="Keratin_I"/>
</dbReference>
<dbReference type="PANTHER" id="PTHR23239:SF344">
    <property type="entry name" value="KERATIN, TYPE I CYTOSKELETAL 15-LIKE"/>
    <property type="match status" value="1"/>
</dbReference>
<comment type="caution">
    <text evidence="6">The sequence shown here is derived from an EMBL/GenBank/DDBJ whole genome shotgun (WGS) entry which is preliminary data.</text>
</comment>
<feature type="compositionally biased region" description="Polar residues" evidence="4">
    <location>
        <begin position="369"/>
        <end position="378"/>
    </location>
</feature>
<evidence type="ECO:0000313" key="7">
    <source>
        <dbReference type="Proteomes" id="UP001148018"/>
    </source>
</evidence>
<gene>
    <name evidence="6" type="ORF">NHX12_032043</name>
</gene>
<evidence type="ECO:0000256" key="2">
    <source>
        <dbReference type="ARBA" id="ARBA00023054"/>
    </source>
</evidence>
<keyword evidence="1" id="KW-0403">Intermediate filament</keyword>
<dbReference type="EMBL" id="JANIIK010000047">
    <property type="protein sequence ID" value="KAJ3601070.1"/>
    <property type="molecule type" value="Genomic_DNA"/>
</dbReference>
<accession>A0A9Q0E8Z4</accession>
<feature type="coiled-coil region" evidence="3">
    <location>
        <begin position="270"/>
        <end position="333"/>
    </location>
</feature>
<keyword evidence="7" id="KW-1185">Reference proteome</keyword>
<evidence type="ECO:0000256" key="4">
    <source>
        <dbReference type="SAM" id="MobiDB-lite"/>
    </source>
</evidence>
<feature type="compositionally biased region" description="Low complexity" evidence="4">
    <location>
        <begin position="414"/>
        <end position="427"/>
    </location>
</feature>
<dbReference type="InterPro" id="IPR039008">
    <property type="entry name" value="IF_rod_dom"/>
</dbReference>
<keyword evidence="2 3" id="KW-0175">Coiled coil</keyword>
<protein>
    <recommendedName>
        <fullName evidence="5">IF rod domain-containing protein</fullName>
    </recommendedName>
</protein>
<name>A0A9Q0E8Z4_9TELE</name>
<feature type="compositionally biased region" description="Basic and acidic residues" evidence="4">
    <location>
        <begin position="471"/>
        <end position="480"/>
    </location>
</feature>
<feature type="domain" description="IF rod" evidence="5">
    <location>
        <begin position="64"/>
        <end position="368"/>
    </location>
</feature>
<feature type="region of interest" description="Disordered" evidence="4">
    <location>
        <begin position="468"/>
        <end position="489"/>
    </location>
</feature>
<feature type="region of interest" description="Disordered" evidence="4">
    <location>
        <begin position="369"/>
        <end position="444"/>
    </location>
</feature>
<evidence type="ECO:0000256" key="1">
    <source>
        <dbReference type="ARBA" id="ARBA00022754"/>
    </source>
</evidence>
<reference evidence="6" key="1">
    <citation type="submission" date="2022-07" db="EMBL/GenBank/DDBJ databases">
        <title>Chromosome-level genome of Muraenolepis orangiensis.</title>
        <authorList>
            <person name="Kim J."/>
        </authorList>
    </citation>
    <scope>NUCLEOTIDE SEQUENCE</scope>
    <source>
        <strain evidence="6">KU_S4_2022</strain>
        <tissue evidence="6">Muscle</tissue>
    </source>
</reference>
<evidence type="ECO:0000259" key="5">
    <source>
        <dbReference type="SMART" id="SM01391"/>
    </source>
</evidence>
<dbReference type="AlphaFoldDB" id="A0A9Q0E8Z4"/>
<organism evidence="6 7">
    <name type="scientific">Muraenolepis orangiensis</name>
    <name type="common">Patagonian moray cod</name>
    <dbReference type="NCBI Taxonomy" id="630683"/>
    <lineage>
        <taxon>Eukaryota</taxon>
        <taxon>Metazoa</taxon>
        <taxon>Chordata</taxon>
        <taxon>Craniata</taxon>
        <taxon>Vertebrata</taxon>
        <taxon>Euteleostomi</taxon>
        <taxon>Actinopterygii</taxon>
        <taxon>Neopterygii</taxon>
        <taxon>Teleostei</taxon>
        <taxon>Neoteleostei</taxon>
        <taxon>Acanthomorphata</taxon>
        <taxon>Zeiogadaria</taxon>
        <taxon>Gadariae</taxon>
        <taxon>Gadiformes</taxon>
        <taxon>Muraenolepidoidei</taxon>
        <taxon>Muraenolepididae</taxon>
        <taxon>Muraenolepis</taxon>
    </lineage>
</organism>
<dbReference type="OrthoDB" id="8960801at2759"/>
<dbReference type="SUPFAM" id="SSF64593">
    <property type="entry name" value="Intermediate filament protein, coiled coil region"/>
    <property type="match status" value="2"/>
</dbReference>
<dbReference type="Gene3D" id="1.20.5.170">
    <property type="match status" value="1"/>
</dbReference>
<dbReference type="SMART" id="SM01391">
    <property type="entry name" value="Filament"/>
    <property type="match status" value="1"/>
</dbReference>
<feature type="region of interest" description="Disordered" evidence="4">
    <location>
        <begin position="1"/>
        <end position="21"/>
    </location>
</feature>
<dbReference type="Proteomes" id="UP001148018">
    <property type="component" value="Unassembled WGS sequence"/>
</dbReference>
<dbReference type="PANTHER" id="PTHR23239">
    <property type="entry name" value="INTERMEDIATE FILAMENT"/>
    <property type="match status" value="1"/>
</dbReference>
<proteinExistence type="predicted"/>
<evidence type="ECO:0000256" key="3">
    <source>
        <dbReference type="SAM" id="Coils"/>
    </source>
</evidence>
<dbReference type="GO" id="GO:0005198">
    <property type="term" value="F:structural molecule activity"/>
    <property type="evidence" value="ECO:0007669"/>
    <property type="project" value="InterPro"/>
</dbReference>
<sequence length="517" mass="56135">MATWQVLHAGGPLQTTRERTTHGRVGGHTVASSYGNGIPGAYAPVHYTADAAQGSVRTFHMGGGSKGTMQDLNGRLASYMDEVQALGAANATLEMQIRELLHRKSPGDLKELDRHLHVINTLHSQVMQALATEAQTKLQLVSVVLVASELSAKLDAERNQSAHLQTHLRDLRLVGEQLQTNMLPGLSHLVTSHTQELTELHAQHFQVSGEISMQLSCAESFKLSQQLEMFRDQSLNEMLDQNQAQNNSWFNTQASMLTCKEEETLHSSSSEVFQIELNKLRETRLMLEEELTKQKIMLEQSDFSFMEGYSELLAQLQQRADNLGQQLSAVLQTTSKQAEEYQALLNIKSSLEREIQDYATLLDMKQDSASGRISSAVRQSGPPGGNRAPSPGPGRKLGSSTGSAGRLSGGSGGRISSPYGGSRMSSTGSGGKHSHSGSSDRLSGGQALRISVGQERISVCKRAALSISAAGRERSQEKHRSTQRMGSANNPRIQHWVTTGVGGTAEGLDDQDDILNL</sequence>
<dbReference type="Pfam" id="PF00038">
    <property type="entry name" value="Filament"/>
    <property type="match status" value="1"/>
</dbReference>